<dbReference type="PROSITE" id="PS51186">
    <property type="entry name" value="GNAT"/>
    <property type="match status" value="1"/>
</dbReference>
<protein>
    <recommendedName>
        <fullName evidence="1">N-acetyltransferase domain-containing protein</fullName>
    </recommendedName>
</protein>
<organism evidence="2 3">
    <name type="scientific">Bifidobacterium breve</name>
    <dbReference type="NCBI Taxonomy" id="1685"/>
    <lineage>
        <taxon>Bacteria</taxon>
        <taxon>Bacillati</taxon>
        <taxon>Actinomycetota</taxon>
        <taxon>Actinomycetes</taxon>
        <taxon>Bifidobacteriales</taxon>
        <taxon>Bifidobacteriaceae</taxon>
        <taxon>Bifidobacterium</taxon>
    </lineage>
</organism>
<dbReference type="RefSeq" id="WP_106641576.1">
    <property type="nucleotide sequence ID" value="NZ_CP021558.1"/>
</dbReference>
<name>A0A2K9B415_BIFBR</name>
<dbReference type="Proteomes" id="UP000232491">
    <property type="component" value="Chromosome"/>
</dbReference>
<dbReference type="GO" id="GO:0016747">
    <property type="term" value="F:acyltransferase activity, transferring groups other than amino-acyl groups"/>
    <property type="evidence" value="ECO:0007669"/>
    <property type="project" value="InterPro"/>
</dbReference>
<feature type="domain" description="N-acetyltransferase" evidence="1">
    <location>
        <begin position="4"/>
        <end position="159"/>
    </location>
</feature>
<dbReference type="AlphaFoldDB" id="A0A2K9B415"/>
<dbReference type="EMBL" id="CP021558">
    <property type="protein sequence ID" value="AUE03427.1"/>
    <property type="molecule type" value="Genomic_DNA"/>
</dbReference>
<evidence type="ECO:0000313" key="2">
    <source>
        <dbReference type="EMBL" id="AUE03427.1"/>
    </source>
</evidence>
<evidence type="ECO:0000313" key="3">
    <source>
        <dbReference type="Proteomes" id="UP000232491"/>
    </source>
</evidence>
<proteinExistence type="predicted"/>
<dbReference type="SUPFAM" id="SSF55729">
    <property type="entry name" value="Acyl-CoA N-acyltransferases (Nat)"/>
    <property type="match status" value="1"/>
</dbReference>
<evidence type="ECO:0000259" key="1">
    <source>
        <dbReference type="PROSITE" id="PS51186"/>
    </source>
</evidence>
<accession>A0A2K9B415</accession>
<reference evidence="2 3" key="1">
    <citation type="submission" date="2017-05" db="EMBL/GenBank/DDBJ databases">
        <title>Comparative genomics and methylome analysis of the gut commensal Bifidobacterium breve.</title>
        <authorList>
            <person name="Bottacini F."/>
            <person name="Morrissey R."/>
            <person name="Roberts R.J."/>
            <person name="James K."/>
            <person name="van Breen J."/>
            <person name="Egan M."/>
            <person name="Lambert J."/>
            <person name="van Limpt K."/>
            <person name="Stanton C."/>
            <person name="Knol J."/>
            <person name="O' Connell Motherway M."/>
            <person name="van Sinderen D."/>
        </authorList>
    </citation>
    <scope>NUCLEOTIDE SEQUENCE [LARGE SCALE GENOMIC DNA]</scope>
    <source>
        <strain evidence="2 3">215W447a</strain>
    </source>
</reference>
<dbReference type="InterPro" id="IPR016181">
    <property type="entry name" value="Acyl_CoA_acyltransferase"/>
</dbReference>
<dbReference type="Pfam" id="PF00583">
    <property type="entry name" value="Acetyltransf_1"/>
    <property type="match status" value="1"/>
</dbReference>
<dbReference type="Gene3D" id="3.40.630.30">
    <property type="match status" value="1"/>
</dbReference>
<sequence>MNKTEIMDPMQEVLFSSLDLEDPFFRSLRDSYDDFERWFKRKSDAGERTLVAREPQGGKLIAMLYLKTEDGIESGVTPELSGPRLKIGTFKVDLDHHTSLGKRLLAIALRRFAKSGLPRIYVTMHDNDGTRGLRRLLKQYGFNHIGMKRGEEVWEKTRPSREENDPYRSFPFLTSTNQKHYVLAIRPEYHQRMFVERLRTEKSIPIEDEICTNTLEKLYLSGALNASFLMPGDRIAIYRTSPRGSSAEFTSVISSICTVTEVRNIHSFRTKEEFFSFIKGRSVFTNEELEQFWNRKRYPYIICMLYNFPLKRHPIRKTLIEEGVINRSTRLVCEPLDGKRFGRILTLGEADESYVVD</sequence>
<gene>
    <name evidence="2" type="ORF">BB215W447A_1417</name>
</gene>
<dbReference type="InterPro" id="IPR000182">
    <property type="entry name" value="GNAT_dom"/>
</dbReference>